<dbReference type="SUPFAM" id="SSF53335">
    <property type="entry name" value="S-adenosyl-L-methionine-dependent methyltransferases"/>
    <property type="match status" value="1"/>
</dbReference>
<keyword evidence="2" id="KW-0732">Signal</keyword>
<feature type="region of interest" description="Disordered" evidence="3">
    <location>
        <begin position="291"/>
        <end position="342"/>
    </location>
</feature>
<gene>
    <name evidence="4" type="ORF">PGLA1383_LOCUS6983</name>
</gene>
<feature type="region of interest" description="Disordered" evidence="3">
    <location>
        <begin position="1581"/>
        <end position="1613"/>
    </location>
</feature>
<accession>A0A813DMH5</accession>
<evidence type="ECO:0000313" key="5">
    <source>
        <dbReference type="Proteomes" id="UP000654075"/>
    </source>
</evidence>
<feature type="compositionally biased region" description="Low complexity" evidence="3">
    <location>
        <begin position="314"/>
        <end position="326"/>
    </location>
</feature>
<comment type="caution">
    <text evidence="4">The sequence shown here is derived from an EMBL/GenBank/DDBJ whole genome shotgun (WGS) entry which is preliminary data.</text>
</comment>
<dbReference type="EMBL" id="CAJNNV010002964">
    <property type="protein sequence ID" value="CAE8588179.1"/>
    <property type="molecule type" value="Genomic_DNA"/>
</dbReference>
<comment type="similarity">
    <text evidence="1">Belongs to the ice-binding protein family.</text>
</comment>
<keyword evidence="5" id="KW-1185">Reference proteome</keyword>
<evidence type="ECO:0000313" key="4">
    <source>
        <dbReference type="EMBL" id="CAE8588179.1"/>
    </source>
</evidence>
<dbReference type="Gene3D" id="3.40.50.150">
    <property type="entry name" value="Vaccinia Virus protein VP39"/>
    <property type="match status" value="1"/>
</dbReference>
<sequence>MEADLRAALMANGLSMTAIDHIESIQCLIANWVDSRAEVAKSFYAGNPLEKQLAMVSATKMAWREVSAVIERQIKRSAEGLDTDLLDEPLADSTQKNLEATFAAHYKWSLELRLKPADTLLGRVKREFERQAPSLLSVSRVRSVYSFNRTGEKKKQRISDTITLTMEDDQAGESAEGYRARMLQYEIMANAWGVAGCYEVTWPVGGTDKVLYCHWQNAMSHYRLLREKSEPLLDRFTERSVLHYMLTCEEQLRGAAIDKTRNDQFPWGEAIRWADKDQNQVWSDNREMLQPMAGRGGQRAGQSNPPGPSKQNQTPAAAPGTPVAATSIGGGGTSPHAGGASMQSTCKETAQGVLLCKAFNDKRGCQSTCPHGQVHACDIRLEASGQACASKKHNRRDHDAARHGKPAARRVGNICRPNFELVRQAMSQSEVVSLLLTAGVPCKDVSLLKAGGKGTDGPESGKVFVFQQQYKSLKQQYGLRLKCIMECTRMRRPDRLVFDNVMGCRPYEICNSDFAPNSRVRWFWLDFAPQWPSGTVLRPSTFDPEVTRVVPRSRCQEWSGCLLEGWMPWAMSSAADSAVPVRQFNFECFATHIVRDRPMPAPRGISRCDQQALEEWKQDQWCQVPYQYRLANQVAPQSHPQADHRRLVAVEHELLMGYPLDHTMPLWQKVTEPVELERRRKTLIGNAWSAHVTVWEQYAVAVAADANKIHELFHLCPYNARRERQQQPVTFDEGPAVEDQWAASAVAHATGIRAKIKTPGRPRGLLPRGLTPEDHVKCALVAVTPFERMVALPSDLQFACEQVCSPEYGSWALHQKKLLLRVLKQTCLHSFFELRMSKDCLVAAPDVKPAVIDILARSLHWPDLMLSWMSCRGAYIAGDWQPVGIYREAEVKASKTLDELLQSSPEYHAALIARNAPPAEQVEAVITKCEKEQKAGILGDWHSKEFFNVKYGEKGWRGMPRFPVWQSNSEDWRVIDNGLASGHNEVMSFLERLHTATNELGFAVFQMLLVWSRALLHDARLFRGTRDMKSAYRQLARLMSQAHLHIICAWVPGLGWQFAELLGLAFGLAVSVLHFNRVPAFITAVARRWLAIPCISFFDDVKLMSPASNADLVWKNFNWLIDVLGWKFDPIKDSPMSCLGPFLGVIEDLSKIPALGCITLSPKPTFWTKVRNALQAPLVSGCLTARMQGRIGRGQMQAVQQHITAGTVEVSQALRTALMFHVALQDLQPFRSVDLTLRTRRRMTVHTDASCEPQPPLLYPVVKICYVLFEGQRRVAGWATVPQQVLGSLADRETYIAQGEALAPIFALHNEPILREAIVLWLIDNMGVVSCLCKGSSSVFDFGCVIHVIHMMAATRKLAVWWVHVESKANVSDAGTRDAWDVLRNLNISVREAPLPPWPADVFRVTAEQWLQWLKCPAAVNLGKAGTYAILSKAGISTVPTSAITGNMGVSPIDSTAISGFSLVADSTNTFATSTQVTGSVYGPDYASPTPSDLTVTIGDMEIAYTDAAGRHTPNFLNLGSGDLGGKTLVPGLYKFGSSVIIPADCTIEGSRLSGETDTWIFQMSGDLIMAANKQVTLARGPRHPISSGKSQATWRSKPAPTWKASFSSRQQPTSGEVQDLVSNHPPPFALLGPSSSHGHGQWQHEGPAAVNLGKAGTYAILSKAGISTVPTSAITGNMGVSPIASTAITGFSLVADSTNTFATSTQVTGSVYGPDYASPTPSDLTVTIGDMEIAYTDAAGRHTPNFLNLGSGNLGGKTLAPGLYKFGSSVIIPTDCTIEGSRLSGETDTWIFQMSGDLIMAANKQVTLARGAKASNIVWQVAGYVEVEAGAHMEGILLVKTAAHFRTGSSLTGRILAQTAVTLQSSTVTQPRDIP</sequence>
<organism evidence="4 5">
    <name type="scientific">Polarella glacialis</name>
    <name type="common">Dinoflagellate</name>
    <dbReference type="NCBI Taxonomy" id="89957"/>
    <lineage>
        <taxon>Eukaryota</taxon>
        <taxon>Sar</taxon>
        <taxon>Alveolata</taxon>
        <taxon>Dinophyceae</taxon>
        <taxon>Suessiales</taxon>
        <taxon>Suessiaceae</taxon>
        <taxon>Polarella</taxon>
    </lineage>
</organism>
<name>A0A813DMH5_POLGL</name>
<dbReference type="Pfam" id="PF11999">
    <property type="entry name" value="Ice_binding"/>
    <property type="match status" value="2"/>
</dbReference>
<dbReference type="InterPro" id="IPR029063">
    <property type="entry name" value="SAM-dependent_MTases_sf"/>
</dbReference>
<evidence type="ECO:0000256" key="3">
    <source>
        <dbReference type="SAM" id="MobiDB-lite"/>
    </source>
</evidence>
<dbReference type="Proteomes" id="UP000654075">
    <property type="component" value="Unassembled WGS sequence"/>
</dbReference>
<dbReference type="OrthoDB" id="10264374at2759"/>
<reference evidence="4" key="1">
    <citation type="submission" date="2021-02" db="EMBL/GenBank/DDBJ databases">
        <authorList>
            <person name="Dougan E. K."/>
            <person name="Rhodes N."/>
            <person name="Thang M."/>
            <person name="Chan C."/>
        </authorList>
    </citation>
    <scope>NUCLEOTIDE SEQUENCE</scope>
</reference>
<dbReference type="InterPro" id="IPR021884">
    <property type="entry name" value="Ice-bd_prot"/>
</dbReference>
<proteinExistence type="inferred from homology"/>
<evidence type="ECO:0000256" key="2">
    <source>
        <dbReference type="ARBA" id="ARBA00022729"/>
    </source>
</evidence>
<protein>
    <submittedName>
        <fullName evidence="4">Uncharacterized protein</fullName>
    </submittedName>
</protein>
<evidence type="ECO:0000256" key="1">
    <source>
        <dbReference type="ARBA" id="ARBA00005445"/>
    </source>
</evidence>
<feature type="compositionally biased region" description="Polar residues" evidence="3">
    <location>
        <begin position="300"/>
        <end position="313"/>
    </location>
</feature>